<dbReference type="InterPro" id="IPR006311">
    <property type="entry name" value="TAT_signal"/>
</dbReference>
<keyword evidence="1" id="KW-0479">Metal-binding</keyword>
<accession>A0ABS9CUJ7</accession>
<organism evidence="5 6">
    <name type="scientific">Octadecabacter dasysiphoniae</name>
    <dbReference type="NCBI Taxonomy" id="2909341"/>
    <lineage>
        <taxon>Bacteria</taxon>
        <taxon>Pseudomonadati</taxon>
        <taxon>Pseudomonadota</taxon>
        <taxon>Alphaproteobacteria</taxon>
        <taxon>Rhodobacterales</taxon>
        <taxon>Roseobacteraceae</taxon>
        <taxon>Octadecabacter</taxon>
    </lineage>
</organism>
<evidence type="ECO:0000313" key="6">
    <source>
        <dbReference type="Proteomes" id="UP001200557"/>
    </source>
</evidence>
<gene>
    <name evidence="5" type="ORF">L0664_07580</name>
</gene>
<dbReference type="RefSeq" id="WP_235225048.1">
    <property type="nucleotide sequence ID" value="NZ_JAKGAQ010000002.1"/>
</dbReference>
<keyword evidence="6" id="KW-1185">Reference proteome</keyword>
<feature type="signal peptide" evidence="3">
    <location>
        <begin position="1"/>
        <end position="34"/>
    </location>
</feature>
<dbReference type="SUPFAM" id="SSF49503">
    <property type="entry name" value="Cupredoxins"/>
    <property type="match status" value="3"/>
</dbReference>
<comment type="caution">
    <text evidence="5">The sequence shown here is derived from an EMBL/GenBank/DDBJ whole genome shotgun (WGS) entry which is preliminary data.</text>
</comment>
<reference evidence="5 6" key="1">
    <citation type="submission" date="2022-01" db="EMBL/GenBank/DDBJ databases">
        <title>Octadecabacter sp. nov., isolated from a marine alga.</title>
        <authorList>
            <person name="Jin M.S."/>
            <person name="Kim H.M."/>
            <person name="Han D.M."/>
            <person name="Jung J.J."/>
            <person name="Jeon C.O."/>
        </authorList>
    </citation>
    <scope>NUCLEOTIDE SEQUENCE [LARGE SCALE GENOMIC DNA]</scope>
    <source>
        <strain evidence="5 6">G9-8</strain>
    </source>
</reference>
<dbReference type="Proteomes" id="UP001200557">
    <property type="component" value="Unassembled WGS sequence"/>
</dbReference>
<proteinExistence type="predicted"/>
<sequence length="775" mass="82919">MKRFGLNTTRRNFLTLLGSTALAKTISIPSTANANANAPTPFAPPSLMAKTSGTHLADYQASLTAFVNMITEKEIAIALMPTNTDAEKAAKAAAEAQFARLYDTDVTTTMANAVTDVYALSAGSRPAPFANGTLTGKTVYTQSYQDLTNLDDSLSNVGPTMEFIRGEATSVWLENSLSVCGRNPRPEEIGDQKLGFTPHSYDYTNLHTHGLHVAPNAPSDDVLVTVKSSSATVSTHADHSGHGAHMESISATPDTAFPNYYDIDKTHPVGTFWYHPHMHGTVAAQVGPGMAGALLMRSGSLEIDFDEILENQCNILKPNSSGTTQAEIWGDERVIVLQGFESLYSVSDASTPTVDGVFVPDAYYTGNDPSGTTCLDGATVGDAIATTSEMDNSNVQILWVNGTYQPTLTMHAGEILRFRMINATNGQTVIPMFKATGTNTSLPGVYAIGVDGITLLPIGTDDDQVTLPIAMDTGPSTVTAYTDDTEYFEIDYSTSEASDPKKYWTTAELITLAPAQRLDILVKAPMSAGTYQMVGASQDEAPTVVGAEGEVNTSVILNVNVVATPRTLTTSQSLPTMKLFDNSKLPAIEAGAKIERPPMAPSLNASPTATQSQWFGYVGAADMLGTGNFQINGRTFDANLADGAQIILTNDTLTAWELYSSNGPHMMHIHINSFAIHGRYLVDKNSGGSGSFGWPSADQGSWPTPSVTMPYLMPIWRDTVYFDSSDGSNSGATNGGRVLATSYQQDYTGEFVMHCHNLFHEDNGMMHTVQIKPSA</sequence>
<keyword evidence="3" id="KW-0732">Signal</keyword>
<protein>
    <submittedName>
        <fullName evidence="5">Multicopper oxidase domain-containing protein</fullName>
    </submittedName>
</protein>
<dbReference type="InterPro" id="IPR011706">
    <property type="entry name" value="Cu-oxidase_C"/>
</dbReference>
<dbReference type="InterPro" id="IPR008972">
    <property type="entry name" value="Cupredoxin"/>
</dbReference>
<dbReference type="Pfam" id="PF07731">
    <property type="entry name" value="Cu-oxidase_2"/>
    <property type="match status" value="1"/>
</dbReference>
<evidence type="ECO:0000256" key="2">
    <source>
        <dbReference type="ARBA" id="ARBA00023002"/>
    </source>
</evidence>
<dbReference type="InterPro" id="IPR033138">
    <property type="entry name" value="Cu_oxidase_CS"/>
</dbReference>
<evidence type="ECO:0000256" key="1">
    <source>
        <dbReference type="ARBA" id="ARBA00022723"/>
    </source>
</evidence>
<name>A0ABS9CUJ7_9RHOB</name>
<feature type="domain" description="Plastocyanin-like" evidence="4">
    <location>
        <begin position="615"/>
        <end position="773"/>
    </location>
</feature>
<dbReference type="PROSITE" id="PS00080">
    <property type="entry name" value="MULTICOPPER_OXIDASE2"/>
    <property type="match status" value="1"/>
</dbReference>
<evidence type="ECO:0000313" key="5">
    <source>
        <dbReference type="EMBL" id="MCF2870921.1"/>
    </source>
</evidence>
<keyword evidence="2" id="KW-0560">Oxidoreductase</keyword>
<dbReference type="PANTHER" id="PTHR11709:SF518">
    <property type="entry name" value="MULTICOPPER OXIDASE"/>
    <property type="match status" value="1"/>
</dbReference>
<dbReference type="EMBL" id="JAKGAQ010000002">
    <property type="protein sequence ID" value="MCF2870921.1"/>
    <property type="molecule type" value="Genomic_DNA"/>
</dbReference>
<dbReference type="Gene3D" id="2.60.40.420">
    <property type="entry name" value="Cupredoxins - blue copper proteins"/>
    <property type="match status" value="3"/>
</dbReference>
<dbReference type="InterPro" id="IPR045087">
    <property type="entry name" value="Cu-oxidase_fam"/>
</dbReference>
<dbReference type="PANTHER" id="PTHR11709">
    <property type="entry name" value="MULTI-COPPER OXIDASE"/>
    <property type="match status" value="1"/>
</dbReference>
<evidence type="ECO:0000259" key="4">
    <source>
        <dbReference type="Pfam" id="PF07731"/>
    </source>
</evidence>
<dbReference type="PROSITE" id="PS51318">
    <property type="entry name" value="TAT"/>
    <property type="match status" value="1"/>
</dbReference>
<dbReference type="InterPro" id="IPR002355">
    <property type="entry name" value="Cu_oxidase_Cu_BS"/>
</dbReference>
<feature type="chain" id="PRO_5045881142" evidence="3">
    <location>
        <begin position="35"/>
        <end position="775"/>
    </location>
</feature>
<dbReference type="PROSITE" id="PS00079">
    <property type="entry name" value="MULTICOPPER_OXIDASE1"/>
    <property type="match status" value="1"/>
</dbReference>
<evidence type="ECO:0000256" key="3">
    <source>
        <dbReference type="SAM" id="SignalP"/>
    </source>
</evidence>